<feature type="transmembrane region" description="Helical" evidence="19">
    <location>
        <begin position="523"/>
        <end position="541"/>
    </location>
</feature>
<name>A0ABN9UN19_9DINO</name>
<evidence type="ECO:0000256" key="17">
    <source>
        <dbReference type="ARBA" id="ARBA00033667"/>
    </source>
</evidence>
<comment type="similarity">
    <text evidence="2">Belongs to the Ca(2+):cation antiporter (CaCA) (TC 2.A.19) family. SLC8 subfamily.</text>
</comment>
<feature type="compositionally biased region" description="Basic and acidic residues" evidence="18">
    <location>
        <begin position="769"/>
        <end position="791"/>
    </location>
</feature>
<feature type="region of interest" description="Disordered" evidence="18">
    <location>
        <begin position="579"/>
        <end position="663"/>
    </location>
</feature>
<evidence type="ECO:0000256" key="15">
    <source>
        <dbReference type="ARBA" id="ARBA00023180"/>
    </source>
</evidence>
<feature type="transmembrane region" description="Helical" evidence="19">
    <location>
        <begin position="31"/>
        <end position="48"/>
    </location>
</feature>
<feature type="compositionally biased region" description="Low complexity" evidence="18">
    <location>
        <begin position="614"/>
        <end position="632"/>
    </location>
</feature>
<feature type="compositionally biased region" description="Basic and acidic residues" evidence="18">
    <location>
        <begin position="600"/>
        <end position="613"/>
    </location>
</feature>
<keyword evidence="7 20" id="KW-0732">Signal</keyword>
<feature type="compositionally biased region" description="Polar residues" evidence="18">
    <location>
        <begin position="633"/>
        <end position="647"/>
    </location>
</feature>
<comment type="catalytic activity">
    <reaction evidence="17">
        <text>Ca(2+)(in) + 3 Na(+)(out) = Ca(2+)(out) + 3 Na(+)(in)</text>
        <dbReference type="Rhea" id="RHEA:69955"/>
        <dbReference type="ChEBI" id="CHEBI:29101"/>
        <dbReference type="ChEBI" id="CHEBI:29108"/>
    </reaction>
</comment>
<dbReference type="InterPro" id="IPR051171">
    <property type="entry name" value="CaCA"/>
</dbReference>
<keyword evidence="10" id="KW-0112">Calmodulin-binding</keyword>
<evidence type="ECO:0000256" key="2">
    <source>
        <dbReference type="ARBA" id="ARBA00007489"/>
    </source>
</evidence>
<dbReference type="SUPFAM" id="SSF141072">
    <property type="entry name" value="CalX-like"/>
    <property type="match status" value="1"/>
</dbReference>
<feature type="region of interest" description="Disordered" evidence="18">
    <location>
        <begin position="675"/>
        <end position="791"/>
    </location>
</feature>
<dbReference type="PRINTS" id="PR01259">
    <property type="entry name" value="NACAEXCHNGR"/>
</dbReference>
<dbReference type="InterPro" id="IPR004837">
    <property type="entry name" value="NaCa_Exmemb"/>
</dbReference>
<feature type="compositionally biased region" description="Polar residues" evidence="18">
    <location>
        <begin position="748"/>
        <end position="759"/>
    </location>
</feature>
<keyword evidence="9" id="KW-0106">Calcium</keyword>
<keyword evidence="4" id="KW-1003">Cell membrane</keyword>
<evidence type="ECO:0000256" key="19">
    <source>
        <dbReference type="SAM" id="Phobius"/>
    </source>
</evidence>
<reference evidence="22" key="1">
    <citation type="submission" date="2023-10" db="EMBL/GenBank/DDBJ databases">
        <authorList>
            <person name="Chen Y."/>
            <person name="Shah S."/>
            <person name="Dougan E. K."/>
            <person name="Thang M."/>
            <person name="Chan C."/>
        </authorList>
    </citation>
    <scope>NUCLEOTIDE SEQUENCE [LARGE SCALE GENOMIC DNA]</scope>
</reference>
<evidence type="ECO:0000256" key="18">
    <source>
        <dbReference type="SAM" id="MobiDB-lite"/>
    </source>
</evidence>
<feature type="chain" id="PRO_5046890377" description="Calx-beta domain-containing protein" evidence="20">
    <location>
        <begin position="29"/>
        <end position="791"/>
    </location>
</feature>
<feature type="compositionally biased region" description="Low complexity" evidence="18">
    <location>
        <begin position="714"/>
        <end position="726"/>
    </location>
</feature>
<evidence type="ECO:0000256" key="13">
    <source>
        <dbReference type="ARBA" id="ARBA00023065"/>
    </source>
</evidence>
<keyword evidence="5 19" id="KW-0812">Transmembrane</keyword>
<keyword evidence="12" id="KW-0915">Sodium</keyword>
<dbReference type="Pfam" id="PF01699">
    <property type="entry name" value="Na_Ca_ex"/>
    <property type="match status" value="1"/>
</dbReference>
<keyword evidence="3" id="KW-0813">Transport</keyword>
<accession>A0ABN9UN19</accession>
<keyword evidence="6" id="KW-0479">Metal-binding</keyword>
<organism evidence="22 23">
    <name type="scientific">Prorocentrum cordatum</name>
    <dbReference type="NCBI Taxonomy" id="2364126"/>
    <lineage>
        <taxon>Eukaryota</taxon>
        <taxon>Sar</taxon>
        <taxon>Alveolata</taxon>
        <taxon>Dinophyceae</taxon>
        <taxon>Prorocentrales</taxon>
        <taxon>Prorocentraceae</taxon>
        <taxon>Prorocentrum</taxon>
    </lineage>
</organism>
<evidence type="ECO:0000256" key="11">
    <source>
        <dbReference type="ARBA" id="ARBA00022989"/>
    </source>
</evidence>
<feature type="compositionally biased region" description="Low complexity" evidence="18">
    <location>
        <begin position="675"/>
        <end position="689"/>
    </location>
</feature>
<keyword evidence="23" id="KW-1185">Reference proteome</keyword>
<keyword evidence="8" id="KW-0677">Repeat</keyword>
<evidence type="ECO:0000256" key="12">
    <source>
        <dbReference type="ARBA" id="ARBA00023053"/>
    </source>
</evidence>
<evidence type="ECO:0000256" key="3">
    <source>
        <dbReference type="ARBA" id="ARBA00022448"/>
    </source>
</evidence>
<dbReference type="SMART" id="SM00237">
    <property type="entry name" value="Calx_beta"/>
    <property type="match status" value="1"/>
</dbReference>
<evidence type="ECO:0000256" key="6">
    <source>
        <dbReference type="ARBA" id="ARBA00022723"/>
    </source>
</evidence>
<evidence type="ECO:0000256" key="1">
    <source>
        <dbReference type="ARBA" id="ARBA00004651"/>
    </source>
</evidence>
<evidence type="ECO:0000256" key="5">
    <source>
        <dbReference type="ARBA" id="ARBA00022692"/>
    </source>
</evidence>
<feature type="transmembrane region" description="Helical" evidence="19">
    <location>
        <begin position="553"/>
        <end position="572"/>
    </location>
</feature>
<evidence type="ECO:0000256" key="7">
    <source>
        <dbReference type="ARBA" id="ARBA00022729"/>
    </source>
</evidence>
<dbReference type="InterPro" id="IPR003644">
    <property type="entry name" value="Calx_beta"/>
</dbReference>
<evidence type="ECO:0000256" key="10">
    <source>
        <dbReference type="ARBA" id="ARBA00022860"/>
    </source>
</evidence>
<feature type="transmembrane region" description="Helical" evidence="19">
    <location>
        <begin position="477"/>
        <end position="503"/>
    </location>
</feature>
<feature type="transmembrane region" description="Helical" evidence="19">
    <location>
        <begin position="358"/>
        <end position="382"/>
    </location>
</feature>
<evidence type="ECO:0000313" key="23">
    <source>
        <dbReference type="Proteomes" id="UP001189429"/>
    </source>
</evidence>
<dbReference type="InterPro" id="IPR038081">
    <property type="entry name" value="CalX-like_sf"/>
</dbReference>
<dbReference type="Proteomes" id="UP001189429">
    <property type="component" value="Unassembled WGS sequence"/>
</dbReference>
<feature type="signal peptide" evidence="20">
    <location>
        <begin position="1"/>
        <end position="28"/>
    </location>
</feature>
<evidence type="ECO:0000256" key="4">
    <source>
        <dbReference type="ARBA" id="ARBA00022475"/>
    </source>
</evidence>
<comment type="subcellular location">
    <subcellularLocation>
        <location evidence="1">Cell membrane</location>
        <topology evidence="1">Multi-pass membrane protein</topology>
    </subcellularLocation>
</comment>
<sequence>MSHWIFSLFAYFWLWFIVVVSTPDVVDPWEAGLALAMFPVLVFVSWLTDKGYMPFMAMDPAPSSEDDTEHILKKHPRVRFSQMHLTITQEFEVGNRKTVQRWKEAIADDPLSVDDTIWPYLDNGKGIEDGTGKLIDNAYGILAFRSDTENTVSRLDHRHSFTIDVLRRNGTKGTVTCEYRTESLSAIPSQDFVGKKGQLKFNPGEDKHTITVEILGKRIGEPEDEFQLVLSDIKTDNMSSVHGAHFNPHDDGGREKALCTITIANGNEGQLDGCLEKLGALSERWFLDRANLQMGLEAWSEQIRLACSIDPEVGDDDAEDVESSDIPGPMDYLMHTMSLPWKVLFAVLCPPSNWCGGWLLFGMALLYIAACTAVVIDLASFFGCCADIPEEVTAVTIVALGTSLPDMFASITSAQEDDHADASIVNVTGSNSVNVFLGIGLPWTVSSVLWSSVWGATDKWKRTYSNTDLPGKYPGGAFVVQAGSLGFSVLIFFFLAAMCVVVLRIRRIRYRGELGGPTLSKNASSCFLFGLWAIYITTTIWKSSAGSTSDLPLFLVMGACICTLVAGAIVEVQNKISPRDPIVGTAPEEDLTSGQPEGDYAPKPKSAYERLEEGSFAPGAASPGRAAPSDASTQDGATSASGLSRRSQLPEPPLPSPAGAAQAPASVCGSVASGAAEGDAAPAAPAAARDAGESRKRKKRLPAPDTPESRLEAAADAVGAAAAATASPQTYGRGRSDAGLGRGMSDAELSSGTLVSASSGDVVKKRRPRDPSKPPRDPNKPRKEKKDREGP</sequence>
<dbReference type="Gene3D" id="2.60.40.2030">
    <property type="match status" value="1"/>
</dbReference>
<dbReference type="EMBL" id="CAUYUJ010015973">
    <property type="protein sequence ID" value="CAK0860390.1"/>
    <property type="molecule type" value="Genomic_DNA"/>
</dbReference>
<keyword evidence="11 19" id="KW-1133">Transmembrane helix</keyword>
<gene>
    <name evidence="22" type="ORF">PCOR1329_LOCUS49375</name>
</gene>
<dbReference type="Pfam" id="PF03160">
    <property type="entry name" value="Calx-beta"/>
    <property type="match status" value="1"/>
</dbReference>
<feature type="transmembrane region" description="Helical" evidence="19">
    <location>
        <begin position="435"/>
        <end position="457"/>
    </location>
</feature>
<keyword evidence="15" id="KW-0325">Glycoprotein</keyword>
<evidence type="ECO:0000256" key="8">
    <source>
        <dbReference type="ARBA" id="ARBA00022737"/>
    </source>
</evidence>
<comment type="caution">
    <text evidence="22">The sequence shown here is derived from an EMBL/GenBank/DDBJ whole genome shotgun (WGS) entry which is preliminary data.</text>
</comment>
<evidence type="ECO:0000256" key="14">
    <source>
        <dbReference type="ARBA" id="ARBA00023136"/>
    </source>
</evidence>
<dbReference type="InterPro" id="IPR044880">
    <property type="entry name" value="NCX_ion-bd_dom_sf"/>
</dbReference>
<dbReference type="Gene3D" id="1.20.1420.30">
    <property type="entry name" value="NCX, central ion-binding region"/>
    <property type="match status" value="1"/>
</dbReference>
<protein>
    <recommendedName>
        <fullName evidence="21">Calx-beta domain-containing protein</fullName>
    </recommendedName>
</protein>
<keyword evidence="14 19" id="KW-0472">Membrane</keyword>
<dbReference type="PANTHER" id="PTHR11878">
    <property type="entry name" value="SODIUM/CALCIUM EXCHANGER"/>
    <property type="match status" value="1"/>
</dbReference>
<keyword evidence="13" id="KW-0406">Ion transport</keyword>
<dbReference type="InterPro" id="IPR004836">
    <property type="entry name" value="Na_Ca_Ex"/>
</dbReference>
<evidence type="ECO:0000313" key="22">
    <source>
        <dbReference type="EMBL" id="CAK0860390.1"/>
    </source>
</evidence>
<evidence type="ECO:0000259" key="21">
    <source>
        <dbReference type="SMART" id="SM00237"/>
    </source>
</evidence>
<evidence type="ECO:0000256" key="9">
    <source>
        <dbReference type="ARBA" id="ARBA00022837"/>
    </source>
</evidence>
<proteinExistence type="inferred from homology"/>
<dbReference type="PANTHER" id="PTHR11878:SF65">
    <property type="entry name" value="NA_CA-EXCHANGE PROTEIN, ISOFORM G"/>
    <property type="match status" value="1"/>
</dbReference>
<evidence type="ECO:0000256" key="16">
    <source>
        <dbReference type="ARBA" id="ARBA00023201"/>
    </source>
</evidence>
<feature type="domain" description="Calx-beta" evidence="21">
    <location>
        <begin position="129"/>
        <end position="231"/>
    </location>
</feature>
<evidence type="ECO:0000256" key="20">
    <source>
        <dbReference type="SAM" id="SignalP"/>
    </source>
</evidence>
<keyword evidence="16" id="KW-0739">Sodium transport</keyword>